<dbReference type="EMBL" id="CADEHS020000552">
    <property type="protein sequence ID" value="CAG9953971.1"/>
    <property type="molecule type" value="Genomic_DNA"/>
</dbReference>
<gene>
    <name evidence="1" type="ORF">CRV2_00018801</name>
</gene>
<reference evidence="1" key="1">
    <citation type="submission" date="2020-04" db="EMBL/GenBank/DDBJ databases">
        <authorList>
            <person name="Broberg M."/>
        </authorList>
    </citation>
    <scope>NUCLEOTIDE SEQUENCE</scope>
</reference>
<organism evidence="1 2">
    <name type="scientific">Clonostachys rosea f. rosea IK726</name>
    <dbReference type="NCBI Taxonomy" id="1349383"/>
    <lineage>
        <taxon>Eukaryota</taxon>
        <taxon>Fungi</taxon>
        <taxon>Dikarya</taxon>
        <taxon>Ascomycota</taxon>
        <taxon>Pezizomycotina</taxon>
        <taxon>Sordariomycetes</taxon>
        <taxon>Hypocreomycetidae</taxon>
        <taxon>Hypocreales</taxon>
        <taxon>Bionectriaceae</taxon>
        <taxon>Clonostachys</taxon>
    </lineage>
</organism>
<evidence type="ECO:0000313" key="1">
    <source>
        <dbReference type="EMBL" id="CAG9953971.1"/>
    </source>
</evidence>
<protein>
    <submittedName>
        <fullName evidence="1">Uncharacterized protein</fullName>
    </submittedName>
</protein>
<name>A0ACA9UKL1_BIOOC</name>
<comment type="caution">
    <text evidence="1">The sequence shown here is derived from an EMBL/GenBank/DDBJ whole genome shotgun (WGS) entry which is preliminary data.</text>
</comment>
<dbReference type="Proteomes" id="UP000836387">
    <property type="component" value="Unassembled WGS sequence"/>
</dbReference>
<proteinExistence type="predicted"/>
<reference evidence="1" key="2">
    <citation type="submission" date="2021-10" db="EMBL/GenBank/DDBJ databases">
        <authorList>
            <person name="Piombo E."/>
        </authorList>
    </citation>
    <scope>NUCLEOTIDE SEQUENCE</scope>
</reference>
<keyword evidence="2" id="KW-1185">Reference proteome</keyword>
<evidence type="ECO:0000313" key="2">
    <source>
        <dbReference type="Proteomes" id="UP000836387"/>
    </source>
</evidence>
<accession>A0ACA9UKL1</accession>
<sequence>MDIETICAWINDQHIILHNCSNPFTCRLPLYTSDNDQMDDQSNLRRSPRKHSGSSRSSSQSSDSNNPQSPRSDVIDNVFASEELDRTPRPRANPPFHPLDSNLDVDDNDNADDADLAQEREYSIPILPPPTNLSMSFTARLGASRSSLASRSRTGSTRTGSSITSRTRPTSPVKNPDDLLKMAKPVKWIETAPGTMKKRVQATNNAAALNLWNSIWNVVGGLGYIPRELKDLLQEELQAFDTKFTTADRVVNLTAQQQEDASRIFTSFNDETKHQTSLYNELTTIRNIVADSTDFIKWNRSEAAWNDHIQGPTLRLAMSTIADVCAENVTTASIDKVFLPAWKGEETDVGKMIDYTLLLRPDTQLSTDIKTFIDAREGPKTFNQSTSEHLRYKPTGVFIETKTDMKRHSEGKVQLGIWLASWFERTAQFAATKIPLMPVLLVVCARWELHFAFDNGTHYDVVGPVDVGGTGTVEDMYRLLAVLRLLGNWVGNEFQEWVRLCVGT</sequence>